<feature type="transmembrane region" description="Helical" evidence="6">
    <location>
        <begin position="105"/>
        <end position="132"/>
    </location>
</feature>
<feature type="transmembrane region" description="Helical" evidence="6">
    <location>
        <begin position="194"/>
        <end position="214"/>
    </location>
</feature>
<accession>A0ABN6MBQ4</accession>
<feature type="transmembrane region" description="Helical" evidence="6">
    <location>
        <begin position="163"/>
        <end position="182"/>
    </location>
</feature>
<dbReference type="PANTHER" id="PTHR42948:SF1">
    <property type="entry name" value="TRANSPORTER"/>
    <property type="match status" value="1"/>
</dbReference>
<feature type="transmembrane region" description="Helical" evidence="6">
    <location>
        <begin position="51"/>
        <end position="73"/>
    </location>
</feature>
<feature type="transmembrane region" description="Helical" evidence="6">
    <location>
        <begin position="271"/>
        <end position="296"/>
    </location>
</feature>
<gene>
    <name evidence="7" type="ORF">CE91St30_07800</name>
</gene>
<dbReference type="InterPro" id="IPR037272">
    <property type="entry name" value="SNS_sf"/>
</dbReference>
<protein>
    <submittedName>
        <fullName evidence="7">Sodium-dependent transporter</fullName>
    </submittedName>
</protein>
<evidence type="ECO:0000256" key="3">
    <source>
        <dbReference type="ARBA" id="ARBA00022692"/>
    </source>
</evidence>
<dbReference type="PRINTS" id="PR00176">
    <property type="entry name" value="NANEUSMPORT"/>
</dbReference>
<organism evidence="7 8">
    <name type="scientific">Raoultibacter timonensis</name>
    <dbReference type="NCBI Taxonomy" id="1907662"/>
    <lineage>
        <taxon>Bacteria</taxon>
        <taxon>Bacillati</taxon>
        <taxon>Actinomycetota</taxon>
        <taxon>Coriobacteriia</taxon>
        <taxon>Eggerthellales</taxon>
        <taxon>Eggerthellaceae</taxon>
        <taxon>Raoultibacter</taxon>
    </lineage>
</organism>
<dbReference type="EMBL" id="AP025564">
    <property type="protein sequence ID" value="BDE95447.1"/>
    <property type="molecule type" value="Genomic_DNA"/>
</dbReference>
<keyword evidence="2" id="KW-0813">Transport</keyword>
<evidence type="ECO:0000256" key="1">
    <source>
        <dbReference type="ARBA" id="ARBA00004141"/>
    </source>
</evidence>
<proteinExistence type="predicted"/>
<keyword evidence="4 6" id="KW-1133">Transmembrane helix</keyword>
<evidence type="ECO:0000256" key="4">
    <source>
        <dbReference type="ARBA" id="ARBA00022989"/>
    </source>
</evidence>
<sequence length="455" mass="47930">MASAASEGNGSSGKAKARDGFSSRAAFIIACIGSAVGMGNIWLFPYRVAEFGGAAFLIPYFIFVALLGFSGVLGEMAFGRAMESGPVGAFAKACKMRKTRNGERIGRAIGFVPMLGSLALAIGYSVVVGWFLKYLASAVTGELTQVADTGAYFGAMAVDFGSIGWHFVGLTLTFAVMVLGVSRGIERLNKVMTPLFFVLFVVLLVRVATLPGAGAGYEYLFVPRWEALANPTTWIFALGQAFFSLSLAGSGTLVYGSYLKKDVDVVSSARTVAVFDTLAALLAAMVIIPAVFSFGFDAASGPPLMFITLPAVFQQMPFGSVIAVVFFFAVLCAAVTSLVNLFETPIEALQHELKLSRGAAVGVVAAVAALVGVFIESGSSVGAWMDVISIFVIPLGALLAAIMFFWVCPKGFARSQVELGRGKPLGRWFEVLTKYVFVGITALVYVLGIFFGGIG</sequence>
<evidence type="ECO:0000256" key="2">
    <source>
        <dbReference type="ARBA" id="ARBA00022448"/>
    </source>
</evidence>
<feature type="transmembrane region" description="Helical" evidence="6">
    <location>
        <begin position="355"/>
        <end position="375"/>
    </location>
</feature>
<dbReference type="PANTHER" id="PTHR42948">
    <property type="entry name" value="TRANSPORTER"/>
    <property type="match status" value="1"/>
</dbReference>
<dbReference type="CDD" id="cd10336">
    <property type="entry name" value="SLC6sbd_Tyt1-Like"/>
    <property type="match status" value="1"/>
</dbReference>
<evidence type="ECO:0000256" key="6">
    <source>
        <dbReference type="SAM" id="Phobius"/>
    </source>
</evidence>
<keyword evidence="5 6" id="KW-0472">Membrane</keyword>
<dbReference type="NCBIfam" id="NF037979">
    <property type="entry name" value="Na_transp"/>
    <property type="match status" value="1"/>
</dbReference>
<keyword evidence="3 6" id="KW-0812">Transmembrane</keyword>
<feature type="transmembrane region" description="Helical" evidence="6">
    <location>
        <begin position="234"/>
        <end position="259"/>
    </location>
</feature>
<name>A0ABN6MBQ4_9ACTN</name>
<feature type="transmembrane region" description="Helical" evidence="6">
    <location>
        <begin position="387"/>
        <end position="407"/>
    </location>
</feature>
<comment type="subcellular location">
    <subcellularLocation>
        <location evidence="1">Membrane</location>
        <topology evidence="1">Multi-pass membrane protein</topology>
    </subcellularLocation>
</comment>
<dbReference type="InterPro" id="IPR000175">
    <property type="entry name" value="Na/ntran_symport"/>
</dbReference>
<feature type="transmembrane region" description="Helical" evidence="6">
    <location>
        <begin position="25"/>
        <end position="45"/>
    </location>
</feature>
<dbReference type="Proteomes" id="UP001320544">
    <property type="component" value="Chromosome"/>
</dbReference>
<dbReference type="Pfam" id="PF00209">
    <property type="entry name" value="SNF"/>
    <property type="match status" value="2"/>
</dbReference>
<dbReference type="RefSeq" id="WP_244411818.1">
    <property type="nucleotide sequence ID" value="NZ_AP025564.1"/>
</dbReference>
<evidence type="ECO:0000313" key="7">
    <source>
        <dbReference type="EMBL" id="BDE95447.1"/>
    </source>
</evidence>
<feature type="transmembrane region" description="Helical" evidence="6">
    <location>
        <begin position="428"/>
        <end position="454"/>
    </location>
</feature>
<reference evidence="7 8" key="1">
    <citation type="submission" date="2022-01" db="EMBL/GenBank/DDBJ databases">
        <title>Novel bile acid biosynthetic pathways are enriched in the microbiome of centenarians.</title>
        <authorList>
            <person name="Sato Y."/>
            <person name="Atarashi K."/>
            <person name="Plichta R.D."/>
            <person name="Arai Y."/>
            <person name="Sasajima S."/>
            <person name="Kearney M.S."/>
            <person name="Suda W."/>
            <person name="Takeshita K."/>
            <person name="Sasaki T."/>
            <person name="Okamoto S."/>
            <person name="Skelly N.A."/>
            <person name="Okamura Y."/>
            <person name="Vlamakis H."/>
            <person name="Li Y."/>
            <person name="Tanoue T."/>
            <person name="Takei H."/>
            <person name="Nittono H."/>
            <person name="Narushima S."/>
            <person name="Irie J."/>
            <person name="Itoh H."/>
            <person name="Moriya K."/>
            <person name="Sugiura Y."/>
            <person name="Suematsu M."/>
            <person name="Moritoki N."/>
            <person name="Shibata S."/>
            <person name="Littman R.D."/>
            <person name="Fischbach A.M."/>
            <person name="Uwamino Y."/>
            <person name="Inoue T."/>
            <person name="Honda A."/>
            <person name="Hattori M."/>
            <person name="Murai T."/>
            <person name="Xavier J.R."/>
            <person name="Hirose N."/>
            <person name="Honda K."/>
        </authorList>
    </citation>
    <scope>NUCLEOTIDE SEQUENCE [LARGE SCALE GENOMIC DNA]</scope>
    <source>
        <strain evidence="7 8">CE91-St30</strain>
    </source>
</reference>
<dbReference type="InterPro" id="IPR047218">
    <property type="entry name" value="YocR/YhdH-like"/>
</dbReference>
<feature type="transmembrane region" description="Helical" evidence="6">
    <location>
        <begin position="316"/>
        <end position="343"/>
    </location>
</feature>
<evidence type="ECO:0000256" key="5">
    <source>
        <dbReference type="ARBA" id="ARBA00023136"/>
    </source>
</evidence>
<evidence type="ECO:0000313" key="8">
    <source>
        <dbReference type="Proteomes" id="UP001320544"/>
    </source>
</evidence>
<dbReference type="SUPFAM" id="SSF161070">
    <property type="entry name" value="SNF-like"/>
    <property type="match status" value="1"/>
</dbReference>
<keyword evidence="8" id="KW-1185">Reference proteome</keyword>
<dbReference type="PROSITE" id="PS50267">
    <property type="entry name" value="NA_NEUROTRAN_SYMP_3"/>
    <property type="match status" value="1"/>
</dbReference>